<accession>A0A090AKG6</accession>
<keyword evidence="2" id="KW-1185">Reference proteome</keyword>
<evidence type="ECO:0000313" key="2">
    <source>
        <dbReference type="Proteomes" id="UP000031623"/>
    </source>
</evidence>
<evidence type="ECO:0000313" key="1">
    <source>
        <dbReference type="EMBL" id="BAP58054.1"/>
    </source>
</evidence>
<dbReference type="KEGG" id="tig:THII_3757"/>
<dbReference type="HOGENOM" id="CLU_1834263_0_0_6"/>
<sequence length="140" mass="15785">MMWDSDIVDGIHHEGKSGSELELRDAQLTLVGKLNKIWKTELQMLWGLGFYEIDKKDSDHNLYAITGRLTYTPWHQHDNLLHLGIADSIRDFDGEKYQINTNYGGHCPPYLAVMEGLENALSAIVAQLGGEVTGLSLRKM</sequence>
<gene>
    <name evidence="1" type="ORF">THII_3757</name>
</gene>
<dbReference type="Gene3D" id="2.40.160.10">
    <property type="entry name" value="Porin"/>
    <property type="match status" value="1"/>
</dbReference>
<name>A0A090AKG6_9GAMM</name>
<organism evidence="1 2">
    <name type="scientific">Thioploca ingrica</name>
    <dbReference type="NCBI Taxonomy" id="40754"/>
    <lineage>
        <taxon>Bacteria</taxon>
        <taxon>Pseudomonadati</taxon>
        <taxon>Pseudomonadota</taxon>
        <taxon>Gammaproteobacteria</taxon>
        <taxon>Thiotrichales</taxon>
        <taxon>Thiotrichaceae</taxon>
        <taxon>Thioploca</taxon>
    </lineage>
</organism>
<reference evidence="1 2" key="1">
    <citation type="journal article" date="2014" name="ISME J.">
        <title>Ecophysiology of Thioploca ingrica as revealed by the complete genome sequence supplemented with proteomic evidence.</title>
        <authorList>
            <person name="Kojima H."/>
            <person name="Ogura Y."/>
            <person name="Yamamoto N."/>
            <person name="Togashi T."/>
            <person name="Mori H."/>
            <person name="Watanabe T."/>
            <person name="Nemoto F."/>
            <person name="Kurokawa K."/>
            <person name="Hayashi T."/>
            <person name="Fukui M."/>
        </authorList>
    </citation>
    <scope>NUCLEOTIDE SEQUENCE [LARGE SCALE GENOMIC DNA]</scope>
</reference>
<dbReference type="AlphaFoldDB" id="A0A090AKG6"/>
<dbReference type="Proteomes" id="UP000031623">
    <property type="component" value="Chromosome"/>
</dbReference>
<dbReference type="EMBL" id="AP014633">
    <property type="protein sequence ID" value="BAP58054.1"/>
    <property type="molecule type" value="Genomic_DNA"/>
</dbReference>
<protein>
    <submittedName>
        <fullName evidence="1">Uncharacterized protein</fullName>
    </submittedName>
</protein>
<dbReference type="OrthoDB" id="9807854at2"/>
<proteinExistence type="predicted"/>
<dbReference type="InterPro" id="IPR023614">
    <property type="entry name" value="Porin_dom_sf"/>
</dbReference>